<dbReference type="STRING" id="1221996.QY95_01172"/>
<dbReference type="AlphaFoldDB" id="A0A0F5I6E0"/>
<organism evidence="2 3">
    <name type="scientific">Bacillus thermotolerans</name>
    <name type="common">Quasibacillus thermotolerans</name>
    <dbReference type="NCBI Taxonomy" id="1221996"/>
    <lineage>
        <taxon>Bacteria</taxon>
        <taxon>Bacillati</taxon>
        <taxon>Bacillota</taxon>
        <taxon>Bacilli</taxon>
        <taxon>Bacillales</taxon>
        <taxon>Bacillaceae</taxon>
        <taxon>Bacillus</taxon>
    </lineage>
</organism>
<dbReference type="RefSeq" id="WP_315849914.1">
    <property type="nucleotide sequence ID" value="NZ_JWIR02000026.1"/>
</dbReference>
<comment type="caution">
    <text evidence="2">The sequence shown here is derived from an EMBL/GenBank/DDBJ whole genome shotgun (WGS) entry which is preliminary data.</text>
</comment>
<protein>
    <submittedName>
        <fullName evidence="2">Uncharacterized protein</fullName>
    </submittedName>
</protein>
<evidence type="ECO:0000313" key="3">
    <source>
        <dbReference type="Proteomes" id="UP000031563"/>
    </source>
</evidence>
<gene>
    <name evidence="2" type="ORF">QY95_01172</name>
</gene>
<keyword evidence="3" id="KW-1185">Reference proteome</keyword>
<sequence length="42" mass="4706">MKQALLLSVPPPVSSQRTAEEKGDLFAEVERKSHQPPPEHLQ</sequence>
<proteinExistence type="predicted"/>
<dbReference type="EMBL" id="JWIR02000026">
    <property type="protein sequence ID" value="KKB40860.1"/>
    <property type="molecule type" value="Genomic_DNA"/>
</dbReference>
<accession>A0A0F5I6E0</accession>
<feature type="region of interest" description="Disordered" evidence="1">
    <location>
        <begin position="1"/>
        <end position="24"/>
    </location>
</feature>
<dbReference type="Proteomes" id="UP000031563">
    <property type="component" value="Unassembled WGS sequence"/>
</dbReference>
<name>A0A0F5I6E0_BACTR</name>
<reference evidence="2" key="1">
    <citation type="submission" date="2015-02" db="EMBL/GenBank/DDBJ databases">
        <title>Genome Assembly of Bacillaceae bacterium MTCC 8252.</title>
        <authorList>
            <person name="Verma A."/>
            <person name="Khatri I."/>
            <person name="Mual P."/>
            <person name="Subramanian S."/>
            <person name="Krishnamurthi S."/>
        </authorList>
    </citation>
    <scope>NUCLEOTIDE SEQUENCE [LARGE SCALE GENOMIC DNA]</scope>
    <source>
        <strain evidence="2">MTCC 8252</strain>
    </source>
</reference>
<evidence type="ECO:0000256" key="1">
    <source>
        <dbReference type="SAM" id="MobiDB-lite"/>
    </source>
</evidence>
<evidence type="ECO:0000313" key="2">
    <source>
        <dbReference type="EMBL" id="KKB40860.1"/>
    </source>
</evidence>